<dbReference type="Gene3D" id="2.40.170.20">
    <property type="entry name" value="TonB-dependent receptor, beta-barrel domain"/>
    <property type="match status" value="1"/>
</dbReference>
<dbReference type="InterPro" id="IPR036942">
    <property type="entry name" value="Beta-barrel_TonB_sf"/>
</dbReference>
<dbReference type="NCBIfam" id="TIGR01782">
    <property type="entry name" value="TonB-Xanth-Caul"/>
    <property type="match status" value="1"/>
</dbReference>
<keyword evidence="10" id="KW-1185">Reference proteome</keyword>
<dbReference type="RefSeq" id="WP_273640547.1">
    <property type="nucleotide sequence ID" value="NZ_JAQQXP010000001.1"/>
</dbReference>
<feature type="domain" description="TonB-dependent receptor-like beta-barrel" evidence="7">
    <location>
        <begin position="559"/>
        <end position="958"/>
    </location>
</feature>
<evidence type="ECO:0000313" key="9">
    <source>
        <dbReference type="EMBL" id="MDC8831319.1"/>
    </source>
</evidence>
<sequence>MNDTTNIKNRLAVFNKSRLAASMAILLGTVSQPVMAQETAQAGAEEQPVEVIEVQGIRGSLIRAMDMKRSSPGVMDAISAEEMGKFPDSNLAESLQRITGVSVSRANGEGSEITVRGFGPGFNLITLNGRQMPGTGFTRSYSLQHLSSEGVSALEVYKTARAENPSGGLGATVNIVTAKPLQRPGERYSFMAKALHDTSVEEGHDITPEIAGIYSNTFYDDTFGASLSFSHYQRHFQRQQANVQGWQANVDLPDLDESMFTDPRAIDADGNRVGNHFFPKDMNYGFDNVENERTNGQLTLQYAPNDDLTVTMDYTMTNAIVGLEGVGWGIWNEFGGNINSYILDENGTALYADIGGNDGSFTANRNTTEVDARSIGLNVDWQATDELKLSLDYHDSSNEIDNGADRGMGSTGQIILGSDKLISKVYDYREGEIPHAYINWRNGTNELMPSEIDSNFSQFEHTPGESTVDQLQIDGEWFNSVFDIPMVAVKFGLARTEQAMGGTNAWSGLRGGPGFNPSFTEIFPDSMFVRHDTGNFLDEFAGGGSALMPNYYYTYDFDEAVARQMAFLTEDLMGADVYVPDAYFDGIDGESRVEEVTNSIYIQTDWEFDVADFPVQIIAGARYEETEVTSTVRQRVEQQVNWVSASEWIMQYEEGGTDNYLTQEGEHDVFLPAIDIRVDITDDLLARVSWGKTMARAPLGNLAGGRALSGSPKPGARTGGQGNPNLLPFESTNLDITLEYYYDEASYAYVGFFKKDVDNFIQTTITETTIDGLYDIFNGPRYQQAIADIEGRGEQATSTAIFEQMLANGHGNADGQIEPNSNDPLIVWNISQPANTDSKSVDGIEVAVQHMFGETGFGLGVNATFVDGDVEFDVDSLTQQAPLTGLGDSANLQAFYEKDDLSVKFTYAWRDDYLLGVGQAQGSADAPPQFFKDYGQLDMSVNYDINERVTVFFDALNLTNETEQGYGRYEEQFLFARQYGTRYALGIRYGFN</sequence>
<dbReference type="EMBL" id="JAQQXP010000001">
    <property type="protein sequence ID" value="MDC8831319.1"/>
    <property type="molecule type" value="Genomic_DNA"/>
</dbReference>
<evidence type="ECO:0000256" key="2">
    <source>
        <dbReference type="ARBA" id="ARBA00023136"/>
    </source>
</evidence>
<keyword evidence="4" id="KW-0798">TonB box</keyword>
<evidence type="ECO:0000259" key="7">
    <source>
        <dbReference type="Pfam" id="PF00593"/>
    </source>
</evidence>
<dbReference type="InterPro" id="IPR037066">
    <property type="entry name" value="Plug_dom_sf"/>
</dbReference>
<dbReference type="Pfam" id="PF07715">
    <property type="entry name" value="Plug"/>
    <property type="match status" value="1"/>
</dbReference>
<dbReference type="Gene3D" id="2.170.130.10">
    <property type="entry name" value="TonB-dependent receptor, plug domain"/>
    <property type="match status" value="1"/>
</dbReference>
<keyword evidence="3" id="KW-0998">Cell outer membrane</keyword>
<dbReference type="InterPro" id="IPR010104">
    <property type="entry name" value="TonB_rcpt_bac"/>
</dbReference>
<dbReference type="InterPro" id="IPR000531">
    <property type="entry name" value="Beta-barrel_TonB"/>
</dbReference>
<feature type="region of interest" description="Disordered" evidence="5">
    <location>
        <begin position="705"/>
        <end position="725"/>
    </location>
</feature>
<name>A0ABT5L2N8_9ALTE</name>
<protein>
    <submittedName>
        <fullName evidence="9">TonB-dependent receptor</fullName>
    </submittedName>
</protein>
<accession>A0ABT5L2N8</accession>
<dbReference type="InterPro" id="IPR012910">
    <property type="entry name" value="Plug_dom"/>
</dbReference>
<comment type="caution">
    <text evidence="9">The sequence shown here is derived from an EMBL/GenBank/DDBJ whole genome shotgun (WGS) entry which is preliminary data.</text>
</comment>
<feature type="chain" id="PRO_5046980542" evidence="6">
    <location>
        <begin position="37"/>
        <end position="992"/>
    </location>
</feature>
<feature type="signal peptide" evidence="6">
    <location>
        <begin position="1"/>
        <end position="36"/>
    </location>
</feature>
<dbReference type="PANTHER" id="PTHR40980:SF3">
    <property type="entry name" value="TONB-DEPENDENT RECEPTOR-LIKE BETA-BARREL DOMAIN-CONTAINING PROTEIN"/>
    <property type="match status" value="1"/>
</dbReference>
<evidence type="ECO:0000259" key="8">
    <source>
        <dbReference type="Pfam" id="PF07715"/>
    </source>
</evidence>
<evidence type="ECO:0000256" key="6">
    <source>
        <dbReference type="SAM" id="SignalP"/>
    </source>
</evidence>
<evidence type="ECO:0000256" key="5">
    <source>
        <dbReference type="SAM" id="MobiDB-lite"/>
    </source>
</evidence>
<dbReference type="Pfam" id="PF00593">
    <property type="entry name" value="TonB_dep_Rec_b-barrel"/>
    <property type="match status" value="1"/>
</dbReference>
<evidence type="ECO:0000313" key="10">
    <source>
        <dbReference type="Proteomes" id="UP001218788"/>
    </source>
</evidence>
<dbReference type="PANTHER" id="PTHR40980">
    <property type="entry name" value="PLUG DOMAIN-CONTAINING PROTEIN"/>
    <property type="match status" value="1"/>
</dbReference>
<gene>
    <name evidence="9" type="ORF">OIK42_11165</name>
</gene>
<keyword evidence="2 4" id="KW-0472">Membrane</keyword>
<reference evidence="9 10" key="1">
    <citation type="submission" date="2022-10" db="EMBL/GenBank/DDBJ databases">
        <title>Alteromonas sp. chi3 Genome sequencing.</title>
        <authorList>
            <person name="Park S."/>
        </authorList>
    </citation>
    <scope>NUCLEOTIDE SEQUENCE [LARGE SCALE GENOMIC DNA]</scope>
    <source>
        <strain evidence="10">chi3</strain>
    </source>
</reference>
<evidence type="ECO:0000256" key="3">
    <source>
        <dbReference type="ARBA" id="ARBA00023237"/>
    </source>
</evidence>
<keyword evidence="6" id="KW-0732">Signal</keyword>
<evidence type="ECO:0000256" key="4">
    <source>
        <dbReference type="RuleBase" id="RU003357"/>
    </source>
</evidence>
<dbReference type="Proteomes" id="UP001218788">
    <property type="component" value="Unassembled WGS sequence"/>
</dbReference>
<keyword evidence="9" id="KW-0675">Receptor</keyword>
<evidence type="ECO:0000256" key="1">
    <source>
        <dbReference type="ARBA" id="ARBA00004442"/>
    </source>
</evidence>
<comment type="similarity">
    <text evidence="4">Belongs to the TonB-dependent receptor family.</text>
</comment>
<feature type="domain" description="TonB-dependent receptor plug" evidence="8">
    <location>
        <begin position="68"/>
        <end position="171"/>
    </location>
</feature>
<organism evidence="9 10">
    <name type="scientific">Alteromonas gilva</name>
    <dbReference type="NCBI Taxonomy" id="2987522"/>
    <lineage>
        <taxon>Bacteria</taxon>
        <taxon>Pseudomonadati</taxon>
        <taxon>Pseudomonadota</taxon>
        <taxon>Gammaproteobacteria</taxon>
        <taxon>Alteromonadales</taxon>
        <taxon>Alteromonadaceae</taxon>
        <taxon>Alteromonas/Salinimonas group</taxon>
        <taxon>Alteromonas</taxon>
    </lineage>
</organism>
<dbReference type="SUPFAM" id="SSF56935">
    <property type="entry name" value="Porins"/>
    <property type="match status" value="1"/>
</dbReference>
<proteinExistence type="inferred from homology"/>
<comment type="subcellular location">
    <subcellularLocation>
        <location evidence="1 4">Cell outer membrane</location>
    </subcellularLocation>
</comment>